<evidence type="ECO:0000313" key="2">
    <source>
        <dbReference type="EMBL" id="CAL1263280.1"/>
    </source>
</evidence>
<keyword evidence="3" id="KW-1185">Reference proteome</keyword>
<organism evidence="2 3">
    <name type="scientific">Larinioides sclopetarius</name>
    <dbReference type="NCBI Taxonomy" id="280406"/>
    <lineage>
        <taxon>Eukaryota</taxon>
        <taxon>Metazoa</taxon>
        <taxon>Ecdysozoa</taxon>
        <taxon>Arthropoda</taxon>
        <taxon>Chelicerata</taxon>
        <taxon>Arachnida</taxon>
        <taxon>Araneae</taxon>
        <taxon>Araneomorphae</taxon>
        <taxon>Entelegynae</taxon>
        <taxon>Araneoidea</taxon>
        <taxon>Araneidae</taxon>
        <taxon>Larinioides</taxon>
    </lineage>
</organism>
<comment type="caution">
    <text evidence="2">The sequence shown here is derived from an EMBL/GenBank/DDBJ whole genome shotgun (WGS) entry which is preliminary data.</text>
</comment>
<keyword evidence="1" id="KW-1133">Transmembrane helix</keyword>
<dbReference type="AlphaFoldDB" id="A0AAV1YZ31"/>
<reference evidence="2 3" key="1">
    <citation type="submission" date="2024-04" db="EMBL/GenBank/DDBJ databases">
        <authorList>
            <person name="Rising A."/>
            <person name="Reimegard J."/>
            <person name="Sonavane S."/>
            <person name="Akerstrom W."/>
            <person name="Nylinder S."/>
            <person name="Hedman E."/>
            <person name="Kallberg Y."/>
        </authorList>
    </citation>
    <scope>NUCLEOTIDE SEQUENCE [LARGE SCALE GENOMIC DNA]</scope>
</reference>
<name>A0AAV1YZ31_9ARAC</name>
<evidence type="ECO:0000313" key="3">
    <source>
        <dbReference type="Proteomes" id="UP001497382"/>
    </source>
</evidence>
<keyword evidence="1" id="KW-0812">Transmembrane</keyword>
<protein>
    <submittedName>
        <fullName evidence="2">Uncharacterized protein</fullName>
    </submittedName>
</protein>
<dbReference type="EMBL" id="CAXIEN010000008">
    <property type="protein sequence ID" value="CAL1263280.1"/>
    <property type="molecule type" value="Genomic_DNA"/>
</dbReference>
<evidence type="ECO:0000256" key="1">
    <source>
        <dbReference type="SAM" id="Phobius"/>
    </source>
</evidence>
<gene>
    <name evidence="2" type="ORF">LARSCL_LOCUS1418</name>
</gene>
<proteinExistence type="predicted"/>
<accession>A0AAV1YZ31</accession>
<sequence length="86" mass="9974">MADEIARRREIRKRKILGSSEARIKKIFNVNTNQPLDHIHSLCSAGSSILFMVKIGATILLKTNGFFYYFWSTTYLWSTFNCCVHI</sequence>
<keyword evidence="1" id="KW-0472">Membrane</keyword>
<feature type="transmembrane region" description="Helical" evidence="1">
    <location>
        <begin position="49"/>
        <end position="71"/>
    </location>
</feature>
<dbReference type="Proteomes" id="UP001497382">
    <property type="component" value="Unassembled WGS sequence"/>
</dbReference>